<dbReference type="PANTHER" id="PTHR12558:SF13">
    <property type="entry name" value="CELL DIVISION CYCLE PROTEIN 27 HOMOLOG"/>
    <property type="match status" value="1"/>
</dbReference>
<dbReference type="InterPro" id="IPR009003">
    <property type="entry name" value="Peptidase_S1_PA"/>
</dbReference>
<dbReference type="PRINTS" id="PR00834">
    <property type="entry name" value="PROTEASES2C"/>
</dbReference>
<dbReference type="Pfam" id="PF13432">
    <property type="entry name" value="TPR_16"/>
    <property type="match status" value="1"/>
</dbReference>
<comment type="caution">
    <text evidence="3">The sequence shown here is derived from an EMBL/GenBank/DDBJ whole genome shotgun (WGS) entry which is preliminary data.</text>
</comment>
<dbReference type="Gene3D" id="1.25.40.10">
    <property type="entry name" value="Tetratricopeptide repeat domain"/>
    <property type="match status" value="2"/>
</dbReference>
<feature type="chain" id="PRO_5031010580" evidence="2">
    <location>
        <begin position="20"/>
        <end position="608"/>
    </location>
</feature>
<feature type="repeat" description="TPR" evidence="1">
    <location>
        <begin position="317"/>
        <end position="350"/>
    </location>
</feature>
<dbReference type="SUPFAM" id="SSF48452">
    <property type="entry name" value="TPR-like"/>
    <property type="match status" value="2"/>
</dbReference>
<dbReference type="InterPro" id="IPR019734">
    <property type="entry name" value="TPR_rpt"/>
</dbReference>
<evidence type="ECO:0000256" key="2">
    <source>
        <dbReference type="SAM" id="SignalP"/>
    </source>
</evidence>
<dbReference type="RefSeq" id="WP_183969885.1">
    <property type="nucleotide sequence ID" value="NZ_BAABEW010000024.1"/>
</dbReference>
<dbReference type="Pfam" id="PF14559">
    <property type="entry name" value="TPR_19"/>
    <property type="match status" value="1"/>
</dbReference>
<dbReference type="AlphaFoldDB" id="A0A7W8HJW1"/>
<dbReference type="InterPro" id="IPR011990">
    <property type="entry name" value="TPR-like_helical_dom_sf"/>
</dbReference>
<name>A0A7W8HJW1_9BURK</name>
<evidence type="ECO:0000313" key="3">
    <source>
        <dbReference type="EMBL" id="MBB5273399.1"/>
    </source>
</evidence>
<dbReference type="InterPro" id="IPR001940">
    <property type="entry name" value="Peptidase_S1C"/>
</dbReference>
<dbReference type="EMBL" id="JACHGB010000006">
    <property type="protein sequence ID" value="MBB5273399.1"/>
    <property type="molecule type" value="Genomic_DNA"/>
</dbReference>
<dbReference type="Gene3D" id="2.40.10.120">
    <property type="match status" value="1"/>
</dbReference>
<dbReference type="Proteomes" id="UP000532440">
    <property type="component" value="Unassembled WGS sequence"/>
</dbReference>
<keyword evidence="4" id="KW-1185">Reference proteome</keyword>
<dbReference type="SUPFAM" id="SSF50494">
    <property type="entry name" value="Trypsin-like serine proteases"/>
    <property type="match status" value="1"/>
</dbReference>
<accession>A0A7W8HJW1</accession>
<reference evidence="3 4" key="1">
    <citation type="submission" date="2020-08" db="EMBL/GenBank/DDBJ databases">
        <title>Genomic Encyclopedia of Type Strains, Phase IV (KMG-IV): sequencing the most valuable type-strain genomes for metagenomic binning, comparative biology and taxonomic classification.</title>
        <authorList>
            <person name="Goeker M."/>
        </authorList>
    </citation>
    <scope>NUCLEOTIDE SEQUENCE [LARGE SCALE GENOMIC DNA]</scope>
    <source>
        <strain evidence="3 4">DSM 29781</strain>
    </source>
</reference>
<dbReference type="PANTHER" id="PTHR12558">
    <property type="entry name" value="CELL DIVISION CYCLE 16,23,27"/>
    <property type="match status" value="1"/>
</dbReference>
<dbReference type="SMART" id="SM00028">
    <property type="entry name" value="TPR"/>
    <property type="match status" value="6"/>
</dbReference>
<dbReference type="PROSITE" id="PS50005">
    <property type="entry name" value="TPR"/>
    <property type="match status" value="3"/>
</dbReference>
<feature type="signal peptide" evidence="2">
    <location>
        <begin position="1"/>
        <end position="19"/>
    </location>
</feature>
<feature type="repeat" description="TPR" evidence="1">
    <location>
        <begin position="454"/>
        <end position="487"/>
    </location>
</feature>
<evidence type="ECO:0000313" key="4">
    <source>
        <dbReference type="Proteomes" id="UP000532440"/>
    </source>
</evidence>
<keyword evidence="2" id="KW-0732">Signal</keyword>
<dbReference type="Pfam" id="PF13365">
    <property type="entry name" value="Trypsin_2"/>
    <property type="match status" value="1"/>
</dbReference>
<gene>
    <name evidence="3" type="ORF">HNQ70_003427</name>
</gene>
<protein>
    <submittedName>
        <fullName evidence="3">Tetratricopeptide (TPR) repeat protein</fullName>
    </submittedName>
</protein>
<organism evidence="3 4">
    <name type="scientific">Quisquiliibacterium transsilvanicum</name>
    <dbReference type="NCBI Taxonomy" id="1549638"/>
    <lineage>
        <taxon>Bacteria</taxon>
        <taxon>Pseudomonadati</taxon>
        <taxon>Pseudomonadota</taxon>
        <taxon>Betaproteobacteria</taxon>
        <taxon>Burkholderiales</taxon>
        <taxon>Burkholderiaceae</taxon>
        <taxon>Quisquiliibacterium</taxon>
    </lineage>
</organism>
<proteinExistence type="predicted"/>
<sequence length="608" mass="64303">MTPTLRGLAALAFAFAAHAAAAPDAVEIFESASPSVAVLEALDLQGRRLGAATAVSLGDGRFVSACASLDGSDALRLGVGGKEGAAQVVARDAQRNLCLLESAALRGTAGLPMAPAGAAPPRAGDRVHAISNALGLGLGISEGIVSGIRERGDLKLLQFTAPISPGAEGGALVDSRGRLVGIIDYRLRAGQNLNFAVSSEAIAQIEARSERDARLQELRDQAPRLLRAGDAQALATLAGKWTQLRPDDAAGWGWSAIAASLRDDAPAAARAWREALARNPDSAAASLGLAGAQLRLQHPAAARDVLQQLLARHGEDANAWALLGRALHAEGDGARAREAYDKALALDPWNLAAHEGAIGLARERGDHATAIDGWRLLVRLQPDRAALRWRLVEAHLLAADPAGAWRAIADAPAAIIESGDLLFWKALVLARLDRPAHAVEAMRESLAKGPSDPSLAWSELGRLHHRLHRFPESIAAHREAVRLAPGAAERRFWLAVSLKDGGHLEEALALDRELVAERPGDAGAWRQLGMASAALTRTEDSIAALERSLSIEPKQPRAWALLIDQYHAAGRRQDVLRAHGQLRALDADAAERSYRATVAPYQDTEGGR</sequence>
<dbReference type="GO" id="GO:0006508">
    <property type="term" value="P:proteolysis"/>
    <property type="evidence" value="ECO:0007669"/>
    <property type="project" value="InterPro"/>
</dbReference>
<keyword evidence="1" id="KW-0802">TPR repeat</keyword>
<feature type="repeat" description="TPR" evidence="1">
    <location>
        <begin position="522"/>
        <end position="555"/>
    </location>
</feature>
<dbReference type="GO" id="GO:0004252">
    <property type="term" value="F:serine-type endopeptidase activity"/>
    <property type="evidence" value="ECO:0007669"/>
    <property type="project" value="InterPro"/>
</dbReference>
<evidence type="ECO:0000256" key="1">
    <source>
        <dbReference type="PROSITE-ProRule" id="PRU00339"/>
    </source>
</evidence>